<keyword evidence="9" id="KW-1185">Reference proteome</keyword>
<evidence type="ECO:0000256" key="4">
    <source>
        <dbReference type="ARBA" id="ARBA00022980"/>
    </source>
</evidence>
<dbReference type="GO" id="GO:0005763">
    <property type="term" value="C:mitochondrial small ribosomal subunit"/>
    <property type="evidence" value="ECO:0007669"/>
    <property type="project" value="InterPro"/>
</dbReference>
<evidence type="ECO:0000256" key="3">
    <source>
        <dbReference type="ARBA" id="ARBA00022946"/>
    </source>
</evidence>
<dbReference type="PANTHER" id="PTHR12810">
    <property type="entry name" value="MITOCHONDRIAL 28S RIBOSOMAL PROTEIN S29"/>
    <property type="match status" value="1"/>
</dbReference>
<dbReference type="AlphaFoldDB" id="A0AAE0J2M9"/>
<dbReference type="EMBL" id="JAUEPO010000001">
    <property type="protein sequence ID" value="KAK3335382.1"/>
    <property type="molecule type" value="Genomic_DNA"/>
</dbReference>
<comment type="caution">
    <text evidence="8">The sequence shown here is derived from an EMBL/GenBank/DDBJ whole genome shotgun (WGS) entry which is preliminary data.</text>
</comment>
<organism evidence="8 9">
    <name type="scientific">Cercophora scortea</name>
    <dbReference type="NCBI Taxonomy" id="314031"/>
    <lineage>
        <taxon>Eukaryota</taxon>
        <taxon>Fungi</taxon>
        <taxon>Dikarya</taxon>
        <taxon>Ascomycota</taxon>
        <taxon>Pezizomycotina</taxon>
        <taxon>Sordariomycetes</taxon>
        <taxon>Sordariomycetidae</taxon>
        <taxon>Sordariales</taxon>
        <taxon>Lasiosphaeriaceae</taxon>
        <taxon>Cercophora</taxon>
    </lineage>
</organism>
<evidence type="ECO:0000313" key="8">
    <source>
        <dbReference type="EMBL" id="KAK3335382.1"/>
    </source>
</evidence>
<dbReference type="Proteomes" id="UP001286456">
    <property type="component" value="Unassembled WGS sequence"/>
</dbReference>
<proteinExistence type="inferred from homology"/>
<reference evidence="8" key="2">
    <citation type="submission" date="2023-06" db="EMBL/GenBank/DDBJ databases">
        <authorList>
            <consortium name="Lawrence Berkeley National Laboratory"/>
            <person name="Haridas S."/>
            <person name="Hensen N."/>
            <person name="Bonometti L."/>
            <person name="Westerberg I."/>
            <person name="Brannstrom I.O."/>
            <person name="Guillou S."/>
            <person name="Cros-Aarteil S."/>
            <person name="Calhoun S."/>
            <person name="Kuo A."/>
            <person name="Mondo S."/>
            <person name="Pangilinan J."/>
            <person name="Riley R."/>
            <person name="Labutti K."/>
            <person name="Andreopoulos B."/>
            <person name="Lipzen A."/>
            <person name="Chen C."/>
            <person name="Yanf M."/>
            <person name="Daum C."/>
            <person name="Ng V."/>
            <person name="Clum A."/>
            <person name="Steindorff A."/>
            <person name="Ohm R."/>
            <person name="Martin F."/>
            <person name="Silar P."/>
            <person name="Natvig D."/>
            <person name="Lalanne C."/>
            <person name="Gautier V."/>
            <person name="Ament-Velasquez S.L."/>
            <person name="Kruys A."/>
            <person name="Hutchinson M.I."/>
            <person name="Powell A.J."/>
            <person name="Barry K."/>
            <person name="Miller A.N."/>
            <person name="Grigoriev I.V."/>
            <person name="Debuchy R."/>
            <person name="Gladieux P."/>
            <person name="Thoren M.H."/>
            <person name="Johannesson H."/>
        </authorList>
    </citation>
    <scope>NUCLEOTIDE SEQUENCE</scope>
    <source>
        <strain evidence="8">SMH4131-1</strain>
    </source>
</reference>
<sequence>MSAPNCLRCLLQLRPSVAVPRYVASRSTAAASAIPIASAWTAPFSTTTARDAKKKDKSGGGTHIRAGKKIKLGKFKKNTTADRGKAPAPGERKAYRKKILLSNNNALPVPGLADLSAEDMLNPKNAATVLSIPDAVVDQLRASEAFKPTQCWGVFRKPSVLLRSETIDLMTRMKGAAKQKQTLRLVVTGDRITGKSMLLLQAMTHAFLNDWIVVNIPEGQELTTACTEYAAIPGSDPVRYMQQNYVLKLIQAIRKANEKVFSKLSTVHSHPELPQHIPVGSPLMQLANSAKEADNAWMIFQALWQELTARGRPPLLFALDGLAHVMKVSDYRSPAFELIHSHDLALVRLFVESLSGAGAFPNGGAILAATSRGNSPRTPTMELALAQREAEQAKDAAADVPQPDPFFRGYDERVQAALRTVQVLKLSGITKLEARVLMEYWAASGILRTTVDETAVSEKWTLGGNGVVGEMERAALLTMRL</sequence>
<dbReference type="Pfam" id="PF10236">
    <property type="entry name" value="DAP3"/>
    <property type="match status" value="1"/>
</dbReference>
<dbReference type="GO" id="GO:0003735">
    <property type="term" value="F:structural constituent of ribosome"/>
    <property type="evidence" value="ECO:0007669"/>
    <property type="project" value="TreeGrafter"/>
</dbReference>
<accession>A0AAE0J2M9</accession>
<comment type="subcellular location">
    <subcellularLocation>
        <location evidence="1">Mitochondrion</location>
    </subcellularLocation>
</comment>
<name>A0AAE0J2M9_9PEZI</name>
<evidence type="ECO:0000256" key="6">
    <source>
        <dbReference type="ARBA" id="ARBA00023274"/>
    </source>
</evidence>
<keyword evidence="6" id="KW-0687">Ribonucleoprotein</keyword>
<gene>
    <name evidence="8" type="ORF">B0T19DRAFT_489243</name>
</gene>
<comment type="similarity">
    <text evidence="2">Belongs to the mitochondrion-specific ribosomal protein mS29 family.</text>
</comment>
<keyword evidence="3" id="KW-0809">Transit peptide</keyword>
<reference evidence="8" key="1">
    <citation type="journal article" date="2023" name="Mol. Phylogenet. Evol.">
        <title>Genome-scale phylogeny and comparative genomics of the fungal order Sordariales.</title>
        <authorList>
            <person name="Hensen N."/>
            <person name="Bonometti L."/>
            <person name="Westerberg I."/>
            <person name="Brannstrom I.O."/>
            <person name="Guillou S."/>
            <person name="Cros-Aarteil S."/>
            <person name="Calhoun S."/>
            <person name="Haridas S."/>
            <person name="Kuo A."/>
            <person name="Mondo S."/>
            <person name="Pangilinan J."/>
            <person name="Riley R."/>
            <person name="LaButti K."/>
            <person name="Andreopoulos B."/>
            <person name="Lipzen A."/>
            <person name="Chen C."/>
            <person name="Yan M."/>
            <person name="Daum C."/>
            <person name="Ng V."/>
            <person name="Clum A."/>
            <person name="Steindorff A."/>
            <person name="Ohm R.A."/>
            <person name="Martin F."/>
            <person name="Silar P."/>
            <person name="Natvig D.O."/>
            <person name="Lalanne C."/>
            <person name="Gautier V."/>
            <person name="Ament-Velasquez S.L."/>
            <person name="Kruys A."/>
            <person name="Hutchinson M.I."/>
            <person name="Powell A.J."/>
            <person name="Barry K."/>
            <person name="Miller A.N."/>
            <person name="Grigoriev I.V."/>
            <person name="Debuchy R."/>
            <person name="Gladieux P."/>
            <person name="Hiltunen Thoren M."/>
            <person name="Johannesson H."/>
        </authorList>
    </citation>
    <scope>NUCLEOTIDE SEQUENCE</scope>
    <source>
        <strain evidence="8">SMH4131-1</strain>
    </source>
</reference>
<dbReference type="InterPro" id="IPR019368">
    <property type="entry name" value="Ribosomal_mS29"/>
</dbReference>
<keyword evidence="4" id="KW-0689">Ribosomal protein</keyword>
<evidence type="ECO:0000256" key="2">
    <source>
        <dbReference type="ARBA" id="ARBA00009863"/>
    </source>
</evidence>
<dbReference type="PIRSF" id="PIRSF036996">
    <property type="entry name" value="RSM23"/>
    <property type="match status" value="1"/>
</dbReference>
<evidence type="ECO:0000313" key="9">
    <source>
        <dbReference type="Proteomes" id="UP001286456"/>
    </source>
</evidence>
<keyword evidence="5" id="KW-0496">Mitochondrion</keyword>
<dbReference type="GO" id="GO:0032543">
    <property type="term" value="P:mitochondrial translation"/>
    <property type="evidence" value="ECO:0007669"/>
    <property type="project" value="InterPro"/>
</dbReference>
<dbReference type="InterPro" id="IPR017082">
    <property type="entry name" value="Ribosomal_mS29_fun"/>
</dbReference>
<evidence type="ECO:0000256" key="7">
    <source>
        <dbReference type="ARBA" id="ARBA00035140"/>
    </source>
</evidence>
<protein>
    <recommendedName>
        <fullName evidence="7">Small ribosomal subunit protein mS29</fullName>
    </recommendedName>
</protein>
<dbReference type="PANTHER" id="PTHR12810:SF0">
    <property type="entry name" value="SMALL RIBOSOMAL SUBUNIT PROTEIN MS29"/>
    <property type="match status" value="1"/>
</dbReference>
<evidence type="ECO:0000256" key="1">
    <source>
        <dbReference type="ARBA" id="ARBA00004173"/>
    </source>
</evidence>
<evidence type="ECO:0000256" key="5">
    <source>
        <dbReference type="ARBA" id="ARBA00023128"/>
    </source>
</evidence>